<comment type="caution">
    <text evidence="2">The sequence shown here is derived from an EMBL/GenBank/DDBJ whole genome shotgun (WGS) entry which is preliminary data.</text>
</comment>
<feature type="transmembrane region" description="Helical" evidence="1">
    <location>
        <begin position="7"/>
        <end position="26"/>
    </location>
</feature>
<evidence type="ECO:0000256" key="1">
    <source>
        <dbReference type="SAM" id="Phobius"/>
    </source>
</evidence>
<evidence type="ECO:0000313" key="3">
    <source>
        <dbReference type="Proteomes" id="UP000733379"/>
    </source>
</evidence>
<keyword evidence="3" id="KW-1185">Reference proteome</keyword>
<sequence>MLFDIRTIVGALMGLYGIVLIIVGAMKHSAADLARSGGWNVNLWSGVAMAVLGVGFLVWVRLRPTQIPPSQPIDSAE</sequence>
<evidence type="ECO:0000313" key="2">
    <source>
        <dbReference type="EMBL" id="MBU3066550.1"/>
    </source>
</evidence>
<dbReference type="EMBL" id="JAHKNI010000015">
    <property type="protein sequence ID" value="MBU3066550.1"/>
    <property type="molecule type" value="Genomic_DNA"/>
</dbReference>
<gene>
    <name evidence="2" type="ORF">KO481_34155</name>
</gene>
<accession>A0ABS6BAW8</accession>
<dbReference type="RefSeq" id="WP_215922634.1">
    <property type="nucleotide sequence ID" value="NZ_JAHKNI010000015.1"/>
</dbReference>
<keyword evidence="1" id="KW-0472">Membrane</keyword>
<name>A0ABS6BAW8_9NOCA</name>
<reference evidence="2 3" key="1">
    <citation type="submission" date="2021-06" db="EMBL/GenBank/DDBJ databases">
        <title>Actinomycetes sequencing.</title>
        <authorList>
            <person name="Shan Q."/>
        </authorList>
    </citation>
    <scope>NUCLEOTIDE SEQUENCE [LARGE SCALE GENOMIC DNA]</scope>
    <source>
        <strain evidence="2 3">NEAU-G5</strain>
    </source>
</reference>
<keyword evidence="1" id="KW-0812">Transmembrane</keyword>
<keyword evidence="1" id="KW-1133">Transmembrane helix</keyword>
<dbReference type="Proteomes" id="UP000733379">
    <property type="component" value="Unassembled WGS sequence"/>
</dbReference>
<proteinExistence type="predicted"/>
<organism evidence="2 3">
    <name type="scientific">Nocardia albiluteola</name>
    <dbReference type="NCBI Taxonomy" id="2842303"/>
    <lineage>
        <taxon>Bacteria</taxon>
        <taxon>Bacillati</taxon>
        <taxon>Actinomycetota</taxon>
        <taxon>Actinomycetes</taxon>
        <taxon>Mycobacteriales</taxon>
        <taxon>Nocardiaceae</taxon>
        <taxon>Nocardia</taxon>
    </lineage>
</organism>
<protein>
    <submittedName>
        <fullName evidence="2">Uncharacterized protein</fullName>
    </submittedName>
</protein>
<feature type="transmembrane region" description="Helical" evidence="1">
    <location>
        <begin position="41"/>
        <end position="60"/>
    </location>
</feature>